<dbReference type="Proteomes" id="UP000828390">
    <property type="component" value="Unassembled WGS sequence"/>
</dbReference>
<dbReference type="EMBL" id="JAIWYP010000005">
    <property type="protein sequence ID" value="KAH3816400.1"/>
    <property type="molecule type" value="Genomic_DNA"/>
</dbReference>
<dbReference type="AlphaFoldDB" id="A0A9D4GFX8"/>
<evidence type="ECO:0000313" key="1">
    <source>
        <dbReference type="EMBL" id="KAH3816400.1"/>
    </source>
</evidence>
<gene>
    <name evidence="1" type="ORF">DPMN_117916</name>
</gene>
<reference evidence="1" key="1">
    <citation type="journal article" date="2019" name="bioRxiv">
        <title>The Genome of the Zebra Mussel, Dreissena polymorpha: A Resource for Invasive Species Research.</title>
        <authorList>
            <person name="McCartney M.A."/>
            <person name="Auch B."/>
            <person name="Kono T."/>
            <person name="Mallez S."/>
            <person name="Zhang Y."/>
            <person name="Obille A."/>
            <person name="Becker A."/>
            <person name="Abrahante J.E."/>
            <person name="Garbe J."/>
            <person name="Badalamenti J.P."/>
            <person name="Herman A."/>
            <person name="Mangelson H."/>
            <person name="Liachko I."/>
            <person name="Sullivan S."/>
            <person name="Sone E.D."/>
            <person name="Koren S."/>
            <person name="Silverstein K.A.T."/>
            <person name="Beckman K.B."/>
            <person name="Gohl D.M."/>
        </authorList>
    </citation>
    <scope>NUCLEOTIDE SEQUENCE</scope>
    <source>
        <strain evidence="1">Duluth1</strain>
        <tissue evidence="1">Whole animal</tissue>
    </source>
</reference>
<comment type="caution">
    <text evidence="1">The sequence shown here is derived from an EMBL/GenBank/DDBJ whole genome shotgun (WGS) entry which is preliminary data.</text>
</comment>
<proteinExistence type="predicted"/>
<sequence length="79" mass="8642">MTTSGYISMCSLCRYKHIGLQGASTWIFADKGEAFSFSEIYILGNAHLAFMPKNSYTDSSTVFAGNVVGDKTGMILFLK</sequence>
<organism evidence="1 2">
    <name type="scientific">Dreissena polymorpha</name>
    <name type="common">Zebra mussel</name>
    <name type="synonym">Mytilus polymorpha</name>
    <dbReference type="NCBI Taxonomy" id="45954"/>
    <lineage>
        <taxon>Eukaryota</taxon>
        <taxon>Metazoa</taxon>
        <taxon>Spiralia</taxon>
        <taxon>Lophotrochozoa</taxon>
        <taxon>Mollusca</taxon>
        <taxon>Bivalvia</taxon>
        <taxon>Autobranchia</taxon>
        <taxon>Heteroconchia</taxon>
        <taxon>Euheterodonta</taxon>
        <taxon>Imparidentia</taxon>
        <taxon>Neoheterodontei</taxon>
        <taxon>Myida</taxon>
        <taxon>Dreissenoidea</taxon>
        <taxon>Dreissenidae</taxon>
        <taxon>Dreissena</taxon>
    </lineage>
</organism>
<keyword evidence="2" id="KW-1185">Reference proteome</keyword>
<name>A0A9D4GFX8_DREPO</name>
<accession>A0A9D4GFX8</accession>
<evidence type="ECO:0000313" key="2">
    <source>
        <dbReference type="Proteomes" id="UP000828390"/>
    </source>
</evidence>
<reference evidence="1" key="2">
    <citation type="submission" date="2020-11" db="EMBL/GenBank/DDBJ databases">
        <authorList>
            <person name="McCartney M.A."/>
            <person name="Auch B."/>
            <person name="Kono T."/>
            <person name="Mallez S."/>
            <person name="Becker A."/>
            <person name="Gohl D.M."/>
            <person name="Silverstein K.A.T."/>
            <person name="Koren S."/>
            <person name="Bechman K.B."/>
            <person name="Herman A."/>
            <person name="Abrahante J.E."/>
            <person name="Garbe J."/>
        </authorList>
    </citation>
    <scope>NUCLEOTIDE SEQUENCE</scope>
    <source>
        <strain evidence="1">Duluth1</strain>
        <tissue evidence="1">Whole animal</tissue>
    </source>
</reference>
<protein>
    <submittedName>
        <fullName evidence="1">Uncharacterized protein</fullName>
    </submittedName>
</protein>